<proteinExistence type="predicted"/>
<dbReference type="EC" id="1.-.-.-" evidence="2"/>
<organism evidence="2 3">
    <name type="scientific">Streptomyces poriferorum</name>
    <dbReference type="NCBI Taxonomy" id="2798799"/>
    <lineage>
        <taxon>Bacteria</taxon>
        <taxon>Bacillati</taxon>
        <taxon>Actinomycetota</taxon>
        <taxon>Actinomycetes</taxon>
        <taxon>Kitasatosporales</taxon>
        <taxon>Streptomycetaceae</taxon>
        <taxon>Streptomyces</taxon>
    </lineage>
</organism>
<evidence type="ECO:0000313" key="3">
    <source>
        <dbReference type="Proteomes" id="UP001235744"/>
    </source>
</evidence>
<keyword evidence="3" id="KW-1185">Reference proteome</keyword>
<accession>A0ABY9J1Q1</accession>
<keyword evidence="2" id="KW-0560">Oxidoreductase</keyword>
<dbReference type="PANTHER" id="PTHR37539">
    <property type="entry name" value="SECRETED PROTEIN-RELATED"/>
    <property type="match status" value="1"/>
</dbReference>
<dbReference type="InterPro" id="IPR018713">
    <property type="entry name" value="MPAB/Lcp_cat_dom"/>
</dbReference>
<dbReference type="InterPro" id="IPR037473">
    <property type="entry name" value="Lcp-like"/>
</dbReference>
<dbReference type="Pfam" id="PF09995">
    <property type="entry name" value="MPAB_Lcp_cat"/>
    <property type="match status" value="1"/>
</dbReference>
<evidence type="ECO:0000259" key="1">
    <source>
        <dbReference type="Pfam" id="PF09995"/>
    </source>
</evidence>
<gene>
    <name evidence="2" type="ORF">P8A19_00615</name>
</gene>
<reference evidence="2 3" key="1">
    <citation type="submission" date="2023-03" db="EMBL/GenBank/DDBJ databases">
        <title>Isolation and description of six Streptomyces strains from soil environments, able to metabolize different microbial glucans.</title>
        <authorList>
            <person name="Widen T."/>
            <person name="Larsbrink J."/>
        </authorList>
    </citation>
    <scope>NUCLEOTIDE SEQUENCE [LARGE SCALE GENOMIC DNA]</scope>
    <source>
        <strain evidence="2 3">Alt2</strain>
    </source>
</reference>
<dbReference type="GO" id="GO:0016491">
    <property type="term" value="F:oxidoreductase activity"/>
    <property type="evidence" value="ECO:0007669"/>
    <property type="project" value="UniProtKB-KW"/>
</dbReference>
<name>A0ABY9J1Q1_9ACTN</name>
<feature type="domain" description="ER-bound oxygenase mpaB/mpaB'/Rubber oxygenase catalytic" evidence="1">
    <location>
        <begin position="8"/>
        <end position="138"/>
    </location>
</feature>
<dbReference type="PANTHER" id="PTHR37539:SF1">
    <property type="entry name" value="ER-BOUND OXYGENASE MPAB_MPAB'_RUBBER OXYGENASE CATALYTIC DOMAIN-CONTAINING PROTEIN"/>
    <property type="match status" value="1"/>
</dbReference>
<dbReference type="EMBL" id="CP120988">
    <property type="protein sequence ID" value="WLQ61515.1"/>
    <property type="molecule type" value="Genomic_DNA"/>
</dbReference>
<dbReference type="Proteomes" id="UP001235744">
    <property type="component" value="Chromosome"/>
</dbReference>
<sequence length="192" mass="20816">MRRSGGAPLSQLDMLAEWNLFSSYLADHLYKLGVHPTEQEAADYLYTWRVFGALLGMPDDSMPETVEAARTRAGAVDTLYARVTPKSATYVKATIEYFASLAGPKDVTVPPATALVRYMIGDTDADAFGLGRSPWDAVVPPAVKGFFTGTPAGGLPTPSATMTRIATDMVSRAMNDGRKADLTMPLHLYRHQ</sequence>
<protein>
    <submittedName>
        <fullName evidence="2">Oxygenase MpaB family protein</fullName>
        <ecNumber evidence="2">1.-.-.-</ecNumber>
    </submittedName>
</protein>
<evidence type="ECO:0000313" key="2">
    <source>
        <dbReference type="EMBL" id="WLQ61515.1"/>
    </source>
</evidence>